<accession>A0A1D1ZPD3</accession>
<evidence type="ECO:0000256" key="1">
    <source>
        <dbReference type="SAM" id="MobiDB-lite"/>
    </source>
</evidence>
<proteinExistence type="predicted"/>
<gene>
    <name evidence="2" type="ORF">g.20809</name>
</gene>
<feature type="region of interest" description="Disordered" evidence="1">
    <location>
        <begin position="1"/>
        <end position="84"/>
    </location>
</feature>
<protein>
    <submittedName>
        <fullName evidence="2">Uncharacterized protein</fullName>
    </submittedName>
</protein>
<feature type="non-terminal residue" evidence="2">
    <location>
        <position position="1"/>
    </location>
</feature>
<feature type="compositionally biased region" description="Low complexity" evidence="1">
    <location>
        <begin position="15"/>
        <end position="24"/>
    </location>
</feature>
<dbReference type="EMBL" id="GDKF01009792">
    <property type="protein sequence ID" value="JAT68830.1"/>
    <property type="molecule type" value="Transcribed_RNA"/>
</dbReference>
<dbReference type="AlphaFoldDB" id="A0A1D1ZPD3"/>
<reference evidence="2" key="1">
    <citation type="submission" date="2015-08" db="EMBL/GenBank/DDBJ databases">
        <authorList>
            <person name="Babu N.S."/>
            <person name="Beckwith C.J."/>
            <person name="Beseler K.G."/>
            <person name="Brison A."/>
            <person name="Carone J.V."/>
            <person name="Caskin T.P."/>
            <person name="Diamond M."/>
            <person name="Durham M.E."/>
            <person name="Foxe J.M."/>
            <person name="Go M."/>
            <person name="Henderson B.A."/>
            <person name="Jones I.B."/>
            <person name="McGettigan J.A."/>
            <person name="Micheletti S.J."/>
            <person name="Nasrallah M.E."/>
            <person name="Ortiz D."/>
            <person name="Piller C.R."/>
            <person name="Privatt S.R."/>
            <person name="Schneider S.L."/>
            <person name="Sharp S."/>
            <person name="Smith T.C."/>
            <person name="Stanton J.D."/>
            <person name="Ullery H.E."/>
            <person name="Wilson R.J."/>
            <person name="Serrano M.G."/>
            <person name="Buck G."/>
            <person name="Lee V."/>
            <person name="Wang Y."/>
            <person name="Carvalho R."/>
            <person name="Voegtly L."/>
            <person name="Shi R."/>
            <person name="Duckworth R."/>
            <person name="Johnson A."/>
            <person name="Loviza R."/>
            <person name="Walstead R."/>
            <person name="Shah Z."/>
            <person name="Kiflezghi M."/>
            <person name="Wade K."/>
            <person name="Ball S.L."/>
            <person name="Bradley K.W."/>
            <person name="Asai D.J."/>
            <person name="Bowman C.A."/>
            <person name="Russell D.A."/>
            <person name="Pope W.H."/>
            <person name="Jacobs-Sera D."/>
            <person name="Hendrix R.W."/>
            <person name="Hatfull G.F."/>
        </authorList>
    </citation>
    <scope>NUCLEOTIDE SEQUENCE</scope>
</reference>
<feature type="region of interest" description="Disordered" evidence="1">
    <location>
        <begin position="213"/>
        <end position="253"/>
    </location>
</feature>
<name>A0A1D1ZPD3_AUXPR</name>
<evidence type="ECO:0000313" key="2">
    <source>
        <dbReference type="EMBL" id="JAT68830.1"/>
    </source>
</evidence>
<organism evidence="2">
    <name type="scientific">Auxenochlorella protothecoides</name>
    <name type="common">Green microalga</name>
    <name type="synonym">Chlorella protothecoides</name>
    <dbReference type="NCBI Taxonomy" id="3075"/>
    <lineage>
        <taxon>Eukaryota</taxon>
        <taxon>Viridiplantae</taxon>
        <taxon>Chlorophyta</taxon>
        <taxon>core chlorophytes</taxon>
        <taxon>Trebouxiophyceae</taxon>
        <taxon>Chlorellales</taxon>
        <taxon>Chlorellaceae</taxon>
        <taxon>Auxenochlorella</taxon>
    </lineage>
</organism>
<sequence length="323" mass="34313">PPAARPGRSGGRGRGCSAVPAAAAPFPPSPRSSWRSCRRRGAPAPPADALPPTGGWARCPRPGGSVRGGGRLRGSRVARAATRRSPQEVLGRLTSGECLAGLPAHCTQAQAKPPCSLAAAGPLPMPAAHCLVSQQRVRDSIPIRPHSSNHRLTHARTLFSRNSILWASTFSFHAGSTITGAPAAGTWGRHAGAELIAQFFQDTHLPRVRLRPHHSSMGLAGDQSQSPRGRPRAPNTPLTLPVSSPMHEMSPSVKYGQRIQTRLPMTMREGRLECIPKTEHFAFSILPATESVPRVGKPLGACLPIFVPGTICAIKRVGFLVLR</sequence>